<dbReference type="EMBL" id="CP115541">
    <property type="protein sequence ID" value="WNH54777.1"/>
    <property type="molecule type" value="Genomic_DNA"/>
</dbReference>
<organism evidence="1 2">
    <name type="scientific">Stenotrophomonas oahuensis</name>
    <dbReference type="NCBI Taxonomy" id="3003271"/>
    <lineage>
        <taxon>Bacteria</taxon>
        <taxon>Pseudomonadati</taxon>
        <taxon>Pseudomonadota</taxon>
        <taxon>Gammaproteobacteria</taxon>
        <taxon>Lysobacterales</taxon>
        <taxon>Lysobacteraceae</taxon>
        <taxon>Stenotrophomonas</taxon>
    </lineage>
</organism>
<proteinExistence type="predicted"/>
<keyword evidence="2" id="KW-1185">Reference proteome</keyword>
<evidence type="ECO:0000313" key="2">
    <source>
        <dbReference type="Proteomes" id="UP001302072"/>
    </source>
</evidence>
<dbReference type="Proteomes" id="UP001302072">
    <property type="component" value="Chromosome"/>
</dbReference>
<protein>
    <submittedName>
        <fullName evidence="1">Primosomal replication protein PriB/PriC domain protein</fullName>
    </submittedName>
</protein>
<sequence length="65" mass="7170">MLDAYIAAEKAVLLGQTYRFGERQLTRADLAEIRVGRKEWQAAVTRAASGGRRARWANADFGGTT</sequence>
<accession>A0ABY9YV38</accession>
<gene>
    <name evidence="1" type="ORF">PDM29_00600</name>
</gene>
<evidence type="ECO:0000313" key="1">
    <source>
        <dbReference type="EMBL" id="WNH54777.1"/>
    </source>
</evidence>
<reference evidence="1 2" key="1">
    <citation type="submission" date="2022-12" db="EMBL/GenBank/DDBJ databases">
        <title>Two new species, Stenotrophomonas aracearum and Stenotrophomonas oahuensis, isolated from Anthurium (Araceae family) in Hawaii.</title>
        <authorList>
            <person name="Chunag S.C."/>
            <person name="Dobhal S."/>
            <person name="Alvarez A."/>
            <person name="Arif M."/>
        </authorList>
    </citation>
    <scope>NUCLEOTIDE SEQUENCE [LARGE SCALE GENOMIC DNA]</scope>
    <source>
        <strain evidence="1 2">A5586</strain>
    </source>
</reference>
<name>A0ABY9YV38_9GAMM</name>